<dbReference type="CDD" id="cd00377">
    <property type="entry name" value="ICL_PEPM"/>
    <property type="match status" value="1"/>
</dbReference>
<organism evidence="1 2">
    <name type="scientific">Nitratireductor aestuarii</name>
    <dbReference type="NCBI Taxonomy" id="1735103"/>
    <lineage>
        <taxon>Bacteria</taxon>
        <taxon>Pseudomonadati</taxon>
        <taxon>Pseudomonadota</taxon>
        <taxon>Alphaproteobacteria</taxon>
        <taxon>Hyphomicrobiales</taxon>
        <taxon>Phyllobacteriaceae</taxon>
        <taxon>Nitratireductor</taxon>
    </lineage>
</organism>
<dbReference type="InterPro" id="IPR039556">
    <property type="entry name" value="ICL/PEPM"/>
</dbReference>
<sequence>MTQTPGSRLRTALNEKRALLVPGVMNALSARIADDEGFEALYLTGAGITNASLGKPDVGIIDLTQLCLHLAAIREVTELPLIVDADTGFGNAVNVYHTIRMLERTGANAVQLEDQSMPKRCGHFDGKSVVSTSEMVQKIKAATDARRSDDFLIIARTDVYAEQGLEAAIERAERFIEAGADVTFVEAPSRPDDFAEICRRLPVPQMANIVIGGKTPPMSHEQLKAAGVGLVLYANAALQGAMLGMQNALRHLKSAGQLEESSGLVVTFQERQRLVAKPEIDALEKRYAFD</sequence>
<dbReference type="EMBL" id="BMIF01000014">
    <property type="protein sequence ID" value="GGA78441.1"/>
    <property type="molecule type" value="Genomic_DNA"/>
</dbReference>
<protein>
    <submittedName>
        <fullName evidence="1">Carboxyvinyl-carboxyphosphonate phosphorylmutase</fullName>
    </submittedName>
</protein>
<accession>A0A916W9E8</accession>
<dbReference type="AlphaFoldDB" id="A0A916W9E8"/>
<dbReference type="Proteomes" id="UP000636264">
    <property type="component" value="Unassembled WGS sequence"/>
</dbReference>
<gene>
    <name evidence="1" type="ORF">GCM10011385_35740</name>
</gene>
<proteinExistence type="predicted"/>
<dbReference type="PANTHER" id="PTHR42905:SF5">
    <property type="entry name" value="CARBOXYVINYL-CARBOXYPHOSPHONATE PHOSPHORYLMUTASE, CHLOROPLASTIC"/>
    <property type="match status" value="1"/>
</dbReference>
<name>A0A916W9E8_9HYPH</name>
<evidence type="ECO:0000313" key="2">
    <source>
        <dbReference type="Proteomes" id="UP000636264"/>
    </source>
</evidence>
<dbReference type="GO" id="GO:0016833">
    <property type="term" value="F:oxo-acid-lyase activity"/>
    <property type="evidence" value="ECO:0007669"/>
    <property type="project" value="UniProtKB-ARBA"/>
</dbReference>
<evidence type="ECO:0000313" key="1">
    <source>
        <dbReference type="EMBL" id="GGA78441.1"/>
    </source>
</evidence>
<dbReference type="Pfam" id="PF13714">
    <property type="entry name" value="PEP_mutase"/>
    <property type="match status" value="1"/>
</dbReference>
<dbReference type="Gene3D" id="3.20.20.60">
    <property type="entry name" value="Phosphoenolpyruvate-binding domains"/>
    <property type="match status" value="1"/>
</dbReference>
<dbReference type="SUPFAM" id="SSF51621">
    <property type="entry name" value="Phosphoenolpyruvate/pyruvate domain"/>
    <property type="match status" value="1"/>
</dbReference>
<dbReference type="InterPro" id="IPR040442">
    <property type="entry name" value="Pyrv_kinase-like_dom_sf"/>
</dbReference>
<dbReference type="RefSeq" id="WP_244630442.1">
    <property type="nucleotide sequence ID" value="NZ_BMIF01000014.1"/>
</dbReference>
<dbReference type="InterPro" id="IPR015813">
    <property type="entry name" value="Pyrv/PenolPyrv_kinase-like_dom"/>
</dbReference>
<comment type="caution">
    <text evidence="1">The sequence shown here is derived from an EMBL/GenBank/DDBJ whole genome shotgun (WGS) entry which is preliminary data.</text>
</comment>
<dbReference type="PANTHER" id="PTHR42905">
    <property type="entry name" value="PHOSPHOENOLPYRUVATE CARBOXYLASE"/>
    <property type="match status" value="1"/>
</dbReference>
<reference evidence="1" key="2">
    <citation type="submission" date="2020-09" db="EMBL/GenBank/DDBJ databases">
        <authorList>
            <person name="Sun Q."/>
            <person name="Zhou Y."/>
        </authorList>
    </citation>
    <scope>NUCLEOTIDE SEQUENCE</scope>
    <source>
        <strain evidence="1">CGMCC 1.15320</strain>
    </source>
</reference>
<keyword evidence="2" id="KW-1185">Reference proteome</keyword>
<reference evidence="1" key="1">
    <citation type="journal article" date="2014" name="Int. J. Syst. Evol. Microbiol.">
        <title>Complete genome sequence of Corynebacterium casei LMG S-19264T (=DSM 44701T), isolated from a smear-ripened cheese.</title>
        <authorList>
            <consortium name="US DOE Joint Genome Institute (JGI-PGF)"/>
            <person name="Walter F."/>
            <person name="Albersmeier A."/>
            <person name="Kalinowski J."/>
            <person name="Ruckert C."/>
        </authorList>
    </citation>
    <scope>NUCLEOTIDE SEQUENCE</scope>
    <source>
        <strain evidence="1">CGMCC 1.15320</strain>
    </source>
</reference>